<name>A0ABN1VU08_9PSEU</name>
<keyword evidence="4" id="KW-1185">Reference proteome</keyword>
<dbReference type="PANTHER" id="PTHR36114">
    <property type="entry name" value="16.7 KDA PROTEIN IN WHIE LOCUS"/>
    <property type="match status" value="1"/>
</dbReference>
<dbReference type="SUPFAM" id="SSF51182">
    <property type="entry name" value="RmlC-like cupins"/>
    <property type="match status" value="1"/>
</dbReference>
<evidence type="ECO:0000256" key="1">
    <source>
        <dbReference type="SAM" id="MobiDB-lite"/>
    </source>
</evidence>
<dbReference type="InterPro" id="IPR052044">
    <property type="entry name" value="PKS_Associated_Protein"/>
</dbReference>
<sequence>MSFLALSAAQCKPQDRGMTNSAVNIDAVLDSFQERWSPRILTRVNDYDVRLVKVEGAFVWHSHPDTDELFVVLDGSLDIRLRQSGDEAAATGTAATETVVHLARHDAFVVPRGVEHCPESPEGAAVMLLEPTGTLSTGDHDGDIPDHITSTTGLPA</sequence>
<feature type="region of interest" description="Disordered" evidence="1">
    <location>
        <begin position="134"/>
        <end position="156"/>
    </location>
</feature>
<proteinExistence type="predicted"/>
<dbReference type="PANTHER" id="PTHR36114:SF1">
    <property type="entry name" value="16.7 KDA PROTEIN IN WHIE LOCUS"/>
    <property type="match status" value="1"/>
</dbReference>
<dbReference type="InterPro" id="IPR011051">
    <property type="entry name" value="RmlC_Cupin_sf"/>
</dbReference>
<protein>
    <submittedName>
        <fullName evidence="3">Cupin domain-containing protein</fullName>
    </submittedName>
</protein>
<accession>A0ABN1VU08</accession>
<dbReference type="Proteomes" id="UP001500653">
    <property type="component" value="Unassembled WGS sequence"/>
</dbReference>
<organism evidence="3 4">
    <name type="scientific">Prauserella halophila</name>
    <dbReference type="NCBI Taxonomy" id="185641"/>
    <lineage>
        <taxon>Bacteria</taxon>
        <taxon>Bacillati</taxon>
        <taxon>Actinomycetota</taxon>
        <taxon>Actinomycetes</taxon>
        <taxon>Pseudonocardiales</taxon>
        <taxon>Pseudonocardiaceae</taxon>
        <taxon>Prauserella</taxon>
    </lineage>
</organism>
<dbReference type="EMBL" id="BAAALN010000001">
    <property type="protein sequence ID" value="GAA1223043.1"/>
    <property type="molecule type" value="Genomic_DNA"/>
</dbReference>
<dbReference type="InterPro" id="IPR013096">
    <property type="entry name" value="Cupin_2"/>
</dbReference>
<reference evidence="3 4" key="1">
    <citation type="journal article" date="2019" name="Int. J. Syst. Evol. Microbiol.">
        <title>The Global Catalogue of Microorganisms (GCM) 10K type strain sequencing project: providing services to taxonomists for standard genome sequencing and annotation.</title>
        <authorList>
            <consortium name="The Broad Institute Genomics Platform"/>
            <consortium name="The Broad Institute Genome Sequencing Center for Infectious Disease"/>
            <person name="Wu L."/>
            <person name="Ma J."/>
        </authorList>
    </citation>
    <scope>NUCLEOTIDE SEQUENCE [LARGE SCALE GENOMIC DNA]</scope>
    <source>
        <strain evidence="3 4">JCM 13023</strain>
    </source>
</reference>
<dbReference type="Pfam" id="PF07883">
    <property type="entry name" value="Cupin_2"/>
    <property type="match status" value="1"/>
</dbReference>
<comment type="caution">
    <text evidence="3">The sequence shown here is derived from an EMBL/GenBank/DDBJ whole genome shotgun (WGS) entry which is preliminary data.</text>
</comment>
<feature type="domain" description="Cupin type-2" evidence="2">
    <location>
        <begin position="55"/>
        <end position="129"/>
    </location>
</feature>
<dbReference type="InterPro" id="IPR014710">
    <property type="entry name" value="RmlC-like_jellyroll"/>
</dbReference>
<dbReference type="Gene3D" id="2.60.120.10">
    <property type="entry name" value="Jelly Rolls"/>
    <property type="match status" value="1"/>
</dbReference>
<gene>
    <name evidence="3" type="ORF">GCM10009676_00330</name>
</gene>
<evidence type="ECO:0000313" key="4">
    <source>
        <dbReference type="Proteomes" id="UP001500653"/>
    </source>
</evidence>
<evidence type="ECO:0000313" key="3">
    <source>
        <dbReference type="EMBL" id="GAA1223043.1"/>
    </source>
</evidence>
<evidence type="ECO:0000259" key="2">
    <source>
        <dbReference type="Pfam" id="PF07883"/>
    </source>
</evidence>
<dbReference type="CDD" id="cd02226">
    <property type="entry name" value="cupin_YdbB-like"/>
    <property type="match status" value="1"/>
</dbReference>